<dbReference type="InterPro" id="IPR001509">
    <property type="entry name" value="Epimerase_deHydtase"/>
</dbReference>
<dbReference type="EMBL" id="AAZJ01000005">
    <property type="protein sequence ID" value="EDK13891.1"/>
    <property type="molecule type" value="Genomic_DNA"/>
</dbReference>
<evidence type="ECO:0000313" key="2">
    <source>
        <dbReference type="EMBL" id="EDK13891.1"/>
    </source>
</evidence>
<dbReference type="Gene3D" id="3.40.50.720">
    <property type="entry name" value="NAD(P)-binding Rossmann-like Domain"/>
    <property type="match status" value="1"/>
</dbReference>
<evidence type="ECO:0000313" key="3">
    <source>
        <dbReference type="Proteomes" id="UP000005596"/>
    </source>
</evidence>
<sequence length="155" mass="17778">MNILLTGGTGLIGKALVEQLCLRNEQVTILTRSSSPHTLSKHKNIKFITALSQLNSQEQFDAIINLAGEPIFNKVWSKNQKSILRESRLSLTTQLVEFINQYQQYPILYQVQRLEFTAIKTNKQLLKQAKQQKPLPHNYAKIGKISRDKLMPEFV</sequence>
<dbReference type="SUPFAM" id="SSF51735">
    <property type="entry name" value="NAD(P)-binding Rossmann-fold domains"/>
    <property type="match status" value="1"/>
</dbReference>
<reference evidence="2 3" key="1">
    <citation type="journal article" date="2007" name="Genome Biol.">
        <title>Characterization and modeling of the Haemophilus influenzae core and supragenomes based on the complete genomic sequences of Rd and 12 clinical nontypeable strains.</title>
        <authorList>
            <person name="Hogg J.S."/>
            <person name="Hu F.Z."/>
            <person name="Janto B."/>
            <person name="Boissy R."/>
            <person name="Hayes J."/>
            <person name="Keefe R."/>
            <person name="Post J.C."/>
            <person name="Ehrlich G.D."/>
        </authorList>
    </citation>
    <scope>NUCLEOTIDE SEQUENCE [LARGE SCALE GENOMIC DNA]</scope>
    <source>
        <strain evidence="2 3">22.4-21</strain>
    </source>
</reference>
<organism evidence="2 3">
    <name type="scientific">Haemophilus influenzae 22.4-21</name>
    <dbReference type="NCBI Taxonomy" id="375063"/>
    <lineage>
        <taxon>Bacteria</taxon>
        <taxon>Pseudomonadati</taxon>
        <taxon>Pseudomonadota</taxon>
        <taxon>Gammaproteobacteria</taxon>
        <taxon>Pasteurellales</taxon>
        <taxon>Pasteurellaceae</taxon>
        <taxon>Haemophilus</taxon>
    </lineage>
</organism>
<dbReference type="Pfam" id="PF01370">
    <property type="entry name" value="Epimerase"/>
    <property type="match status" value="1"/>
</dbReference>
<gene>
    <name evidence="2" type="ORF">CGSHiR3021_05284</name>
</gene>
<feature type="domain" description="NAD-dependent epimerase/dehydratase" evidence="1">
    <location>
        <begin position="3"/>
        <end position="103"/>
    </location>
</feature>
<name>A4NXY4_HAEIF</name>
<evidence type="ECO:0000259" key="1">
    <source>
        <dbReference type="Pfam" id="PF01370"/>
    </source>
</evidence>
<dbReference type="Proteomes" id="UP000005596">
    <property type="component" value="Unassembled WGS sequence"/>
</dbReference>
<dbReference type="PANTHER" id="PTHR11092:SF0">
    <property type="entry name" value="EPIMERASE FAMILY PROTEIN SDR39U1"/>
    <property type="match status" value="1"/>
</dbReference>
<dbReference type="BioCyc" id="HINF375063:G119K-1063-MONOMER"/>
<protein>
    <recommendedName>
        <fullName evidence="1">NAD-dependent epimerase/dehydratase domain-containing protein</fullName>
    </recommendedName>
</protein>
<dbReference type="AlphaFoldDB" id="A4NXY4"/>
<accession>A4NXY4</accession>
<dbReference type="PANTHER" id="PTHR11092">
    <property type="entry name" value="SUGAR NUCLEOTIDE EPIMERASE RELATED"/>
    <property type="match status" value="1"/>
</dbReference>
<proteinExistence type="predicted"/>
<dbReference type="InterPro" id="IPR036291">
    <property type="entry name" value="NAD(P)-bd_dom_sf"/>
</dbReference>